<evidence type="ECO:0000313" key="2">
    <source>
        <dbReference type="EMBL" id="BDU01042.1"/>
    </source>
</evidence>
<accession>A0ABM8D144</accession>
<gene>
    <name evidence="2" type="ORF">IFM12276_40700</name>
</gene>
<dbReference type="Proteomes" id="UP001317870">
    <property type="component" value="Chromosome"/>
</dbReference>
<name>A0ABM8D144_9NOCA</name>
<feature type="domain" description="Pvc16 N-terminal" evidence="1">
    <location>
        <begin position="8"/>
        <end position="183"/>
    </location>
</feature>
<proteinExistence type="predicted"/>
<dbReference type="Pfam" id="PF14065">
    <property type="entry name" value="Pvc16_N"/>
    <property type="match status" value="1"/>
</dbReference>
<protein>
    <recommendedName>
        <fullName evidence="1">Pvc16 N-terminal domain-containing protein</fullName>
    </recommendedName>
</protein>
<keyword evidence="3" id="KW-1185">Reference proteome</keyword>
<sequence>MFDDLGLTLRKILDDATAPPSLAGVEVTFKTPDKAFAPSVTTLDVFLYGVRENRMLRDPEPILDLVGGSYVRRTPPLRVDCDYLVTAWSKKTDDAAVAEEQLILANALRKLSRFPTIPPIYLQNSLVGQPFPVPMWVAQSGDGMNLDEFWTALGISPRTSFRLVVTIAMDLEVTAAEGPQVITSEIDLDDDLDPATPGEPMFAIGGVVRDPAGTVAGAVVTVTGGRAATTDADGRFRLSGLVAGEHILRATATGHVPRDEVITVPATAPDGYDITFPP</sequence>
<dbReference type="InterPro" id="IPR025351">
    <property type="entry name" value="Pvc16_N"/>
</dbReference>
<dbReference type="SUPFAM" id="SSF49452">
    <property type="entry name" value="Starch-binding domain-like"/>
    <property type="match status" value="1"/>
</dbReference>
<evidence type="ECO:0000313" key="3">
    <source>
        <dbReference type="Proteomes" id="UP001317870"/>
    </source>
</evidence>
<dbReference type="Pfam" id="PF13620">
    <property type="entry name" value="CarboxypepD_reg"/>
    <property type="match status" value="1"/>
</dbReference>
<dbReference type="Gene3D" id="2.60.40.1120">
    <property type="entry name" value="Carboxypeptidase-like, regulatory domain"/>
    <property type="match status" value="1"/>
</dbReference>
<reference evidence="2 3" key="1">
    <citation type="submission" date="2022-11" db="EMBL/GenBank/DDBJ databases">
        <title>Genome Sequencing of Nocardia sp. ON39_IFM12276 and assembly.</title>
        <authorList>
            <person name="Shimojima M."/>
            <person name="Toyokawa M."/>
            <person name="Uesaka K."/>
        </authorList>
    </citation>
    <scope>NUCLEOTIDE SEQUENCE [LARGE SCALE GENOMIC DNA]</scope>
    <source>
        <strain evidence="2 3">IFM 12276</strain>
    </source>
</reference>
<evidence type="ECO:0000259" key="1">
    <source>
        <dbReference type="Pfam" id="PF14065"/>
    </source>
</evidence>
<dbReference type="RefSeq" id="WP_281874042.1">
    <property type="nucleotide sequence ID" value="NZ_AP026978.1"/>
</dbReference>
<dbReference type="InterPro" id="IPR013784">
    <property type="entry name" value="Carb-bd-like_fold"/>
</dbReference>
<organism evidence="2 3">
    <name type="scientific">Nocardia sputorum</name>
    <dbReference type="NCBI Taxonomy" id="2984338"/>
    <lineage>
        <taxon>Bacteria</taxon>
        <taxon>Bacillati</taxon>
        <taxon>Actinomycetota</taxon>
        <taxon>Actinomycetes</taxon>
        <taxon>Mycobacteriales</taxon>
        <taxon>Nocardiaceae</taxon>
        <taxon>Nocardia</taxon>
    </lineage>
</organism>
<dbReference type="EMBL" id="AP026978">
    <property type="protein sequence ID" value="BDU01042.1"/>
    <property type="molecule type" value="Genomic_DNA"/>
</dbReference>